<feature type="transmembrane region" description="Helical" evidence="1">
    <location>
        <begin position="209"/>
        <end position="228"/>
    </location>
</feature>
<evidence type="ECO:0000256" key="1">
    <source>
        <dbReference type="SAM" id="Phobius"/>
    </source>
</evidence>
<keyword evidence="3" id="KW-1185">Reference proteome</keyword>
<keyword evidence="1" id="KW-0812">Transmembrane</keyword>
<evidence type="ECO:0000313" key="2">
    <source>
        <dbReference type="EMBL" id="MXG89460.1"/>
    </source>
</evidence>
<feature type="transmembrane region" description="Helical" evidence="1">
    <location>
        <begin position="187"/>
        <end position="203"/>
    </location>
</feature>
<keyword evidence="1" id="KW-0472">Membrane</keyword>
<organism evidence="2 3">
    <name type="scientific">Nocardioides flavescens</name>
    <dbReference type="NCBI Taxonomy" id="2691959"/>
    <lineage>
        <taxon>Bacteria</taxon>
        <taxon>Bacillati</taxon>
        <taxon>Actinomycetota</taxon>
        <taxon>Actinomycetes</taxon>
        <taxon>Propionibacteriales</taxon>
        <taxon>Nocardioidaceae</taxon>
        <taxon>Nocardioides</taxon>
    </lineage>
</organism>
<accession>A0A6L7ES06</accession>
<keyword evidence="1" id="KW-1133">Transmembrane helix</keyword>
<dbReference type="RefSeq" id="WP_160876928.1">
    <property type="nucleotide sequence ID" value="NZ_WUEK01000004.1"/>
</dbReference>
<feature type="transmembrane region" description="Helical" evidence="1">
    <location>
        <begin position="109"/>
        <end position="134"/>
    </location>
</feature>
<dbReference type="EMBL" id="WUEK01000004">
    <property type="protein sequence ID" value="MXG89460.1"/>
    <property type="molecule type" value="Genomic_DNA"/>
</dbReference>
<comment type="caution">
    <text evidence="2">The sequence shown here is derived from an EMBL/GenBank/DDBJ whole genome shotgun (WGS) entry which is preliminary data.</text>
</comment>
<feature type="transmembrane region" description="Helical" evidence="1">
    <location>
        <begin position="32"/>
        <end position="52"/>
    </location>
</feature>
<proteinExistence type="predicted"/>
<dbReference type="AlphaFoldDB" id="A0A6L7ES06"/>
<reference evidence="2 3" key="1">
    <citation type="submission" date="2019-12" db="EMBL/GenBank/DDBJ databases">
        <authorList>
            <person name="Kun Z."/>
        </authorList>
    </citation>
    <scope>NUCLEOTIDE SEQUENCE [LARGE SCALE GENOMIC DNA]</scope>
    <source>
        <strain evidence="2 3">YIM 123512</strain>
    </source>
</reference>
<sequence>MRALASLARALAVGLGLTWLSRLARRLPGSGAWWVALAVLVVVNLLPVVAVLRGSVAVGDVLLLYWLENVVVWAVTIVRIGTARGAGEPAKLSVTVNGRAQRTSVLGAWGLAAFFAFHYGLFTLVHGVFTALLAWSSGVPGDLSPVLWLVAAIAASHLVSLVLVWFARGERRVVSPTEAMGAPYPRMLALHAAILGGFFLFLRDGPASGPVGGVAILCLVKLAIDVSFHLRQRRRTPLPQRGDGLYGPAAV</sequence>
<dbReference type="InterPro" id="IPR045466">
    <property type="entry name" value="DUF6498"/>
</dbReference>
<name>A0A6L7ES06_9ACTN</name>
<dbReference type="Pfam" id="PF20108">
    <property type="entry name" value="DUF6498"/>
    <property type="match status" value="1"/>
</dbReference>
<feature type="transmembrane region" description="Helical" evidence="1">
    <location>
        <begin position="146"/>
        <end position="166"/>
    </location>
</feature>
<protein>
    <submittedName>
        <fullName evidence="2">Uncharacterized protein</fullName>
    </submittedName>
</protein>
<evidence type="ECO:0000313" key="3">
    <source>
        <dbReference type="Proteomes" id="UP000473325"/>
    </source>
</evidence>
<gene>
    <name evidence="2" type="ORF">GRQ65_07840</name>
</gene>
<dbReference type="Proteomes" id="UP000473325">
    <property type="component" value="Unassembled WGS sequence"/>
</dbReference>